<dbReference type="GO" id="GO:0052689">
    <property type="term" value="F:carboxylic ester hydrolase activity"/>
    <property type="evidence" value="ECO:0007669"/>
    <property type="project" value="UniProtKB-KW"/>
</dbReference>
<dbReference type="InterPro" id="IPR019826">
    <property type="entry name" value="Carboxylesterase_B_AS"/>
</dbReference>
<dbReference type="InterPro" id="IPR002018">
    <property type="entry name" value="CarbesteraseB"/>
</dbReference>
<dbReference type="InterPro" id="IPR019819">
    <property type="entry name" value="Carboxylesterase_B_CS"/>
</dbReference>
<dbReference type="Proteomes" id="UP000327044">
    <property type="component" value="Unassembled WGS sequence"/>
</dbReference>
<dbReference type="PANTHER" id="PTHR43142:SF1">
    <property type="entry name" value="CARBOXYLIC ESTER HYDROLASE"/>
    <property type="match status" value="1"/>
</dbReference>
<dbReference type="InterPro" id="IPR029058">
    <property type="entry name" value="AB_hydrolase_fold"/>
</dbReference>
<comment type="caution">
    <text evidence="8">The sequence shown here is derived from an EMBL/GenBank/DDBJ whole genome shotgun (WGS) entry which is preliminary data.</text>
</comment>
<dbReference type="SUPFAM" id="SSF53474">
    <property type="entry name" value="alpha/beta-Hydrolases"/>
    <property type="match status" value="1"/>
</dbReference>
<dbReference type="Gene3D" id="3.40.50.1820">
    <property type="entry name" value="alpha/beta hydrolase"/>
    <property type="match status" value="1"/>
</dbReference>
<dbReference type="EMBL" id="VVIM01000006">
    <property type="protein sequence ID" value="KAB0797804.1"/>
    <property type="molecule type" value="Genomic_DNA"/>
</dbReference>
<dbReference type="PROSITE" id="PS00122">
    <property type="entry name" value="CARBOXYLESTERASE_B_1"/>
    <property type="match status" value="1"/>
</dbReference>
<dbReference type="AlphaFoldDB" id="A0A5N4AKH2"/>
<proteinExistence type="inferred from homology"/>
<dbReference type="InParanoid" id="A0A5N4AKH2"/>
<keyword evidence="6" id="KW-0732">Signal</keyword>
<feature type="domain" description="Carboxylesterase type B" evidence="7">
    <location>
        <begin position="22"/>
        <end position="549"/>
    </location>
</feature>
<keyword evidence="3 6" id="KW-0378">Hydrolase</keyword>
<dbReference type="PROSITE" id="PS00941">
    <property type="entry name" value="CARBOXYLESTERASE_B_2"/>
    <property type="match status" value="1"/>
</dbReference>
<accession>A0A5N4AKH2</accession>
<evidence type="ECO:0000313" key="9">
    <source>
        <dbReference type="Proteomes" id="UP000327044"/>
    </source>
</evidence>
<organism evidence="8 9">
    <name type="scientific">Photinus pyralis</name>
    <name type="common">Common eastern firefly</name>
    <name type="synonym">Lampyris pyralis</name>
    <dbReference type="NCBI Taxonomy" id="7054"/>
    <lineage>
        <taxon>Eukaryota</taxon>
        <taxon>Metazoa</taxon>
        <taxon>Ecdysozoa</taxon>
        <taxon>Arthropoda</taxon>
        <taxon>Hexapoda</taxon>
        <taxon>Insecta</taxon>
        <taxon>Pterygota</taxon>
        <taxon>Neoptera</taxon>
        <taxon>Endopterygota</taxon>
        <taxon>Coleoptera</taxon>
        <taxon>Polyphaga</taxon>
        <taxon>Elateriformia</taxon>
        <taxon>Elateroidea</taxon>
        <taxon>Lampyridae</taxon>
        <taxon>Lampyrinae</taxon>
        <taxon>Photinus</taxon>
    </lineage>
</organism>
<evidence type="ECO:0000256" key="4">
    <source>
        <dbReference type="ARBA" id="ARBA00023157"/>
    </source>
</evidence>
<keyword evidence="5" id="KW-0325">Glycoprotein</keyword>
<dbReference type="EC" id="3.1.1.-" evidence="6"/>
<keyword evidence="4" id="KW-1015">Disulfide bond</keyword>
<protein>
    <recommendedName>
        <fullName evidence="6">Carboxylic ester hydrolase</fullName>
        <ecNumber evidence="6">3.1.1.-</ecNumber>
    </recommendedName>
</protein>
<evidence type="ECO:0000259" key="7">
    <source>
        <dbReference type="Pfam" id="PF00135"/>
    </source>
</evidence>
<dbReference type="OrthoDB" id="19653at2759"/>
<evidence type="ECO:0000313" key="8">
    <source>
        <dbReference type="EMBL" id="KAB0797804.1"/>
    </source>
</evidence>
<dbReference type="PANTHER" id="PTHR43142">
    <property type="entry name" value="CARBOXYLIC ESTER HYDROLASE"/>
    <property type="match status" value="1"/>
</dbReference>
<keyword evidence="2" id="KW-0719">Serine esterase</keyword>
<reference evidence="8 9" key="1">
    <citation type="journal article" date="2018" name="Elife">
        <title>Firefly genomes illuminate parallel origins of bioluminescence in beetles.</title>
        <authorList>
            <person name="Fallon T.R."/>
            <person name="Lower S.E."/>
            <person name="Chang C.H."/>
            <person name="Bessho-Uehara M."/>
            <person name="Martin G.J."/>
            <person name="Bewick A.J."/>
            <person name="Behringer M."/>
            <person name="Debat H.J."/>
            <person name="Wong I."/>
            <person name="Day J.C."/>
            <person name="Suvorov A."/>
            <person name="Silva C.J."/>
            <person name="Stanger-Hall K.F."/>
            <person name="Hall D.W."/>
            <person name="Schmitz R.J."/>
            <person name="Nelson D.R."/>
            <person name="Lewis S.M."/>
            <person name="Shigenobu S."/>
            <person name="Bybee S.M."/>
            <person name="Larracuente A.M."/>
            <person name="Oba Y."/>
            <person name="Weng J.K."/>
        </authorList>
    </citation>
    <scope>NUCLEOTIDE SEQUENCE [LARGE SCALE GENOMIC DNA]</scope>
    <source>
        <strain evidence="8">1611_PpyrPB1</strain>
        <tissue evidence="8">Whole body</tissue>
    </source>
</reference>
<evidence type="ECO:0000256" key="2">
    <source>
        <dbReference type="ARBA" id="ARBA00022487"/>
    </source>
</evidence>
<keyword evidence="9" id="KW-1185">Reference proteome</keyword>
<feature type="chain" id="PRO_5024469931" description="Carboxylic ester hydrolase" evidence="6">
    <location>
        <begin position="19"/>
        <end position="565"/>
    </location>
</feature>
<evidence type="ECO:0000256" key="6">
    <source>
        <dbReference type="RuleBase" id="RU361235"/>
    </source>
</evidence>
<feature type="signal peptide" evidence="6">
    <location>
        <begin position="1"/>
        <end position="18"/>
    </location>
</feature>
<dbReference type="Pfam" id="PF00135">
    <property type="entry name" value="COesterase"/>
    <property type="match status" value="1"/>
</dbReference>
<name>A0A5N4AKH2_PHOPY</name>
<evidence type="ECO:0000256" key="5">
    <source>
        <dbReference type="ARBA" id="ARBA00023180"/>
    </source>
</evidence>
<gene>
    <name evidence="8" type="ORF">PPYR_08797</name>
</gene>
<evidence type="ECO:0000256" key="3">
    <source>
        <dbReference type="ARBA" id="ARBA00022801"/>
    </source>
</evidence>
<sequence>MKYQKLLFVVLFICESCAEDGPEVLIRQGKIKGKYWTTRQGKKFSAFLSIPYAEPPVGDLRFKPPVPISSWSGTLDGTQVHAVCPQRNIYTRSEIIEGEEDCLYLNVYTPQMDISPTPSYAVMVFFHGGGWLCGGGNSHWYGPDVLLDKDVVLVIPNYRLGALGFLSTGDEVVPGNNGLKDQSLALKWISENIVHFGGNPNKVTLFGESAGGASAHYHMLSPLSIGLFHGAISQSGTAHVPWALAKPGSGIRQILRLAEAVGCSASGTAEVVECLKTVDPYTMVSQDKVFMEWDIDPMIPFPPVIEPKLPGAFLTGHPTKIIQSGKSAQVPWITGLNTEDGALRAPGIFGNAHLMEDLDKNFHKILPISLFYKEACTSSDYISNQLRKFYLGNKKVDNSSRQAITDLFTDGWFLHGADESIRQHIKHTNQPVFYYLFGHHGVASFSQIFGDATQRYGVCHADELQYLFPVGDSLFPNQKPDELDRRMTDLMTDLWTNFAKYGDPTPELSYNIHNKWKPVKSVDDMEYYYIAGGGAHSAKGLLPERTQFWRNLEIKWDSMCAKDEL</sequence>
<comment type="similarity">
    <text evidence="1 6">Belongs to the type-B carboxylesterase/lipase family.</text>
</comment>
<evidence type="ECO:0000256" key="1">
    <source>
        <dbReference type="ARBA" id="ARBA00005964"/>
    </source>
</evidence>